<dbReference type="InterPro" id="IPR020843">
    <property type="entry name" value="ER"/>
</dbReference>
<dbReference type="Proteomes" id="UP000836788">
    <property type="component" value="Chromosome 12"/>
</dbReference>
<dbReference type="CDD" id="cd08273">
    <property type="entry name" value="MDR8"/>
    <property type="match status" value="1"/>
</dbReference>
<dbReference type="AlphaFoldDB" id="A0A8J9SYY9"/>
<dbReference type="PANTHER" id="PTHR43482:SF1">
    <property type="entry name" value="PROTEIN AST1-RELATED"/>
    <property type="match status" value="1"/>
</dbReference>
<reference evidence="3" key="1">
    <citation type="submission" date="2022-02" db="EMBL/GenBank/DDBJ databases">
        <authorList>
            <person name="Giguere J D."/>
        </authorList>
    </citation>
    <scope>NUCLEOTIDE SEQUENCE</scope>
    <source>
        <strain evidence="3">CCAP 1055/1</strain>
    </source>
</reference>
<dbReference type="Pfam" id="PF08240">
    <property type="entry name" value="ADH_N"/>
    <property type="match status" value="1"/>
</dbReference>
<dbReference type="SUPFAM" id="SSF51735">
    <property type="entry name" value="NAD(P)-binding Rossmann-fold domains"/>
    <property type="match status" value="1"/>
</dbReference>
<dbReference type="Gene3D" id="3.90.180.10">
    <property type="entry name" value="Medium-chain alcohol dehydrogenases, catalytic domain"/>
    <property type="match status" value="1"/>
</dbReference>
<dbReference type="SUPFAM" id="SSF50129">
    <property type="entry name" value="GroES-like"/>
    <property type="match status" value="1"/>
</dbReference>
<feature type="region of interest" description="Disordered" evidence="1">
    <location>
        <begin position="275"/>
        <end position="297"/>
    </location>
</feature>
<dbReference type="InterPro" id="IPR013154">
    <property type="entry name" value="ADH-like_N"/>
</dbReference>
<dbReference type="EMBL" id="OU594953">
    <property type="protein sequence ID" value="CAG9279976.1"/>
    <property type="molecule type" value="Genomic_DNA"/>
</dbReference>
<name>A0A8J9SYY9_PHATR</name>
<feature type="compositionally biased region" description="Basic and acidic residues" evidence="1">
    <location>
        <begin position="75"/>
        <end position="89"/>
    </location>
</feature>
<dbReference type="InterPro" id="IPR011032">
    <property type="entry name" value="GroES-like_sf"/>
</dbReference>
<accession>A0A8J9SYY9</accession>
<dbReference type="GO" id="GO:0016491">
    <property type="term" value="F:oxidoreductase activity"/>
    <property type="evidence" value="ECO:0007669"/>
    <property type="project" value="InterPro"/>
</dbReference>
<dbReference type="InterPro" id="IPR036291">
    <property type="entry name" value="NAD(P)-bd_dom_sf"/>
</dbReference>
<dbReference type="SMART" id="SM00829">
    <property type="entry name" value="PKS_ER"/>
    <property type="match status" value="1"/>
</dbReference>
<feature type="domain" description="Enoyl reductase (ER)" evidence="2">
    <location>
        <begin position="418"/>
        <end position="747"/>
    </location>
</feature>
<evidence type="ECO:0000256" key="1">
    <source>
        <dbReference type="SAM" id="MobiDB-lite"/>
    </source>
</evidence>
<dbReference type="PANTHER" id="PTHR43482">
    <property type="entry name" value="PROTEIN AST1-RELATED"/>
    <property type="match status" value="1"/>
</dbReference>
<organism evidence="3">
    <name type="scientific">Phaeodactylum tricornutum</name>
    <name type="common">Diatom</name>
    <dbReference type="NCBI Taxonomy" id="2850"/>
    <lineage>
        <taxon>Eukaryota</taxon>
        <taxon>Sar</taxon>
        <taxon>Stramenopiles</taxon>
        <taxon>Ochrophyta</taxon>
        <taxon>Bacillariophyta</taxon>
        <taxon>Bacillariophyceae</taxon>
        <taxon>Bacillariophycidae</taxon>
        <taxon>Naviculales</taxon>
        <taxon>Phaeodactylaceae</taxon>
        <taxon>Phaeodactylum</taxon>
    </lineage>
</organism>
<evidence type="ECO:0000259" key="2">
    <source>
        <dbReference type="SMART" id="SM00829"/>
    </source>
</evidence>
<evidence type="ECO:0000313" key="3">
    <source>
        <dbReference type="EMBL" id="CAG9279976.1"/>
    </source>
</evidence>
<proteinExistence type="predicted"/>
<dbReference type="Gene3D" id="3.40.50.720">
    <property type="entry name" value="NAD(P)-binding Rossmann-like Domain"/>
    <property type="match status" value="1"/>
</dbReference>
<feature type="region of interest" description="Disordered" evidence="1">
    <location>
        <begin position="61"/>
        <end position="98"/>
    </location>
</feature>
<sequence>MKMVSQPLSPITPSAASWWSLMDDERFDDVKSINLDRLPGSPSTQPDTKSSLCAMAIAESSSDETTLASFDDDDDKRAWKSPKDADKRVGQQSPKKVQWQHPIQKTLQFHNNHDCTPSIRDATDKLLDLVEGSACKFNTKKSESSKRLEILESNVLENKKSAVWDAVDDNSRSESRNHPKRISFVNGSFDFNPDHGKGVAFSSDDRFFDLEDELGNIRQQRSTGSEFFSKYKDWLRGSGSVFDRETPNLERQYRHSKNCKSLASEIVIRRYKKNESHPALPPDIKRKPHKTGSKANKAVPETVNISPKTELNLRSLHQVFSGLTPSPGGRKCFHDDSFADEKIPKTCMLSISPVLASKTRKIFKRLAFAHSASTLSTSMMTGESRQLHTPENNLENSAKASFYFADNRNSYVAYFQRGDDAHKCVDLYEQPSPSIFPTLESEVVVRIEASTISKADCFVRSGLWWGEDSMSKLTLPIVPGVAFCGIVHQIDKRRHRSGLKRGDRVIALVRVGANARHLCVHTDRVIKVATDLTDVRSLACLPEVYLTAFQSLNIIRKNSCRYRSSSLTGKSILVLGGETLLGRAVLELACASNAATVYATAPKSQFNLIEQWGAVPLEENPHHWFSLLKGRLDMLISVKDSTSDESELKSEHAQALNRKGIIVEVGKPERKERLMVSLDNLETCGTEMDRKLYHYNVFDAWEKDPKQAKRDLSHLLNMLQKGFIRPKILKTVPLSKVAMVHNFLESKCRDGFMLCEPWANSARREISTSGIGFHGELASFPVGDGRKRKKNITESQRVAI</sequence>
<protein>
    <recommendedName>
        <fullName evidence="2">Enoyl reductase (ER) domain-containing protein</fullName>
    </recommendedName>
</protein>
<dbReference type="InterPro" id="IPR052585">
    <property type="entry name" value="Lipid_raft_assoc_Zn_ADH"/>
</dbReference>
<gene>
    <name evidence="3" type="ORF">PTTT1_LOCUS11797</name>
</gene>